<sequence length="228" mass="26133">MGMQLWINEPTILFHKDYILELWPFENLSYTQKINAITRMIIILAIIGLIVTNSYYIVVVALIALLVILFLSKTKEEPSKTKKSDVEPFMNNTYVHPESKKVALKSDFEKGTNQNPFGNVLLTDINDNPNKKPAPPSFIKEVGEDIKQNIEQMVLENNPHIKDKQGNLWDEFQSDRSNHTFYSTANTRVVNDQGSYADFLYGNMTSSKESNVNGALMRTKNNSRYTLY</sequence>
<keyword evidence="1" id="KW-0812">Transmembrane</keyword>
<proteinExistence type="predicted"/>
<name>A0A6C0IQ18_9ZZZZ</name>
<evidence type="ECO:0000259" key="2">
    <source>
        <dbReference type="Pfam" id="PF19066"/>
    </source>
</evidence>
<accession>A0A6C0IQ18</accession>
<feature type="domain" description="Minor capsid protein P9 transmembrane helices" evidence="2">
    <location>
        <begin position="5"/>
        <end position="71"/>
    </location>
</feature>
<keyword evidence="1" id="KW-1133">Transmembrane helix</keyword>
<dbReference type="AlphaFoldDB" id="A0A6C0IQ18"/>
<feature type="transmembrane region" description="Helical" evidence="1">
    <location>
        <begin position="40"/>
        <end position="71"/>
    </location>
</feature>
<evidence type="ECO:0000313" key="3">
    <source>
        <dbReference type="EMBL" id="QHT93977.1"/>
    </source>
</evidence>
<dbReference type="InterPro" id="IPR043915">
    <property type="entry name" value="P9_TM"/>
</dbReference>
<dbReference type="Pfam" id="PF19066">
    <property type="entry name" value="P9_TM"/>
    <property type="match status" value="1"/>
</dbReference>
<dbReference type="EMBL" id="MN740212">
    <property type="protein sequence ID" value="QHT93977.1"/>
    <property type="molecule type" value="Genomic_DNA"/>
</dbReference>
<protein>
    <recommendedName>
        <fullName evidence="2">Minor capsid protein P9 transmembrane helices domain-containing protein</fullName>
    </recommendedName>
</protein>
<organism evidence="3">
    <name type="scientific">viral metagenome</name>
    <dbReference type="NCBI Taxonomy" id="1070528"/>
    <lineage>
        <taxon>unclassified sequences</taxon>
        <taxon>metagenomes</taxon>
        <taxon>organismal metagenomes</taxon>
    </lineage>
</organism>
<evidence type="ECO:0000256" key="1">
    <source>
        <dbReference type="SAM" id="Phobius"/>
    </source>
</evidence>
<keyword evidence="1" id="KW-0472">Membrane</keyword>
<reference evidence="3" key="1">
    <citation type="journal article" date="2020" name="Nature">
        <title>Giant virus diversity and host interactions through global metagenomics.</title>
        <authorList>
            <person name="Schulz F."/>
            <person name="Roux S."/>
            <person name="Paez-Espino D."/>
            <person name="Jungbluth S."/>
            <person name="Walsh D.A."/>
            <person name="Denef V.J."/>
            <person name="McMahon K.D."/>
            <person name="Konstantinidis K.T."/>
            <person name="Eloe-Fadrosh E.A."/>
            <person name="Kyrpides N.C."/>
            <person name="Woyke T."/>
        </authorList>
    </citation>
    <scope>NUCLEOTIDE SEQUENCE</scope>
    <source>
        <strain evidence="3">GVMAG-M-3300024258-14</strain>
    </source>
</reference>